<comment type="catalytic activity">
    <reaction evidence="1">
        <text>[protein]-peptidylproline (omega=180) = [protein]-peptidylproline (omega=0)</text>
        <dbReference type="Rhea" id="RHEA:16237"/>
        <dbReference type="Rhea" id="RHEA-COMP:10747"/>
        <dbReference type="Rhea" id="RHEA-COMP:10748"/>
        <dbReference type="ChEBI" id="CHEBI:83833"/>
        <dbReference type="ChEBI" id="CHEBI:83834"/>
        <dbReference type="EC" id="5.2.1.8"/>
    </reaction>
</comment>
<dbReference type="PRINTS" id="PR00153">
    <property type="entry name" value="CSAPPISMRASE"/>
</dbReference>
<evidence type="ECO:0000256" key="7">
    <source>
        <dbReference type="PROSITE-ProRule" id="PRU00221"/>
    </source>
</evidence>
<evidence type="ECO:0000259" key="9">
    <source>
        <dbReference type="PROSITE" id="PS50072"/>
    </source>
</evidence>
<dbReference type="GO" id="GO:0005634">
    <property type="term" value="C:nucleus"/>
    <property type="evidence" value="ECO:0007669"/>
    <property type="project" value="UniProtKB-ARBA"/>
</dbReference>
<dbReference type="PANTHER" id="PTHR45625:SF4">
    <property type="entry name" value="PEPTIDYLPROLYL ISOMERASE DOMAIN AND WD REPEAT-CONTAINING PROTEIN 1"/>
    <property type="match status" value="1"/>
</dbReference>
<accession>A0A1W0X999</accession>
<feature type="region of interest" description="Disordered" evidence="8">
    <location>
        <begin position="1"/>
        <end position="38"/>
    </location>
</feature>
<evidence type="ECO:0000313" key="11">
    <source>
        <dbReference type="Proteomes" id="UP000192578"/>
    </source>
</evidence>
<comment type="caution">
    <text evidence="10">The sequence shown here is derived from an EMBL/GenBank/DDBJ whole genome shotgun (WGS) entry which is preliminary data.</text>
</comment>
<evidence type="ECO:0000313" key="10">
    <source>
        <dbReference type="EMBL" id="OQV23841.1"/>
    </source>
</evidence>
<protein>
    <recommendedName>
        <fullName evidence="2">peptidylprolyl isomerase</fullName>
        <ecNumber evidence="2">5.2.1.8</ecNumber>
    </recommendedName>
</protein>
<keyword evidence="6 10" id="KW-0413">Isomerase</keyword>
<name>A0A1W0X999_HYPEX</name>
<dbReference type="InterPro" id="IPR044666">
    <property type="entry name" value="Cyclophilin_A-like"/>
</dbReference>
<dbReference type="Proteomes" id="UP000192578">
    <property type="component" value="Unassembled WGS sequence"/>
</dbReference>
<evidence type="ECO:0000256" key="6">
    <source>
        <dbReference type="ARBA" id="ARBA00023235"/>
    </source>
</evidence>
<dbReference type="InterPro" id="IPR029000">
    <property type="entry name" value="Cyclophilin-like_dom_sf"/>
</dbReference>
<dbReference type="PROSITE" id="PS50082">
    <property type="entry name" value="WD_REPEATS_2"/>
    <property type="match status" value="1"/>
</dbReference>
<evidence type="ECO:0000256" key="8">
    <source>
        <dbReference type="SAM" id="MobiDB-lite"/>
    </source>
</evidence>
<gene>
    <name evidence="10" type="ORF">BV898_02191</name>
</gene>
<keyword evidence="3 7" id="KW-0853">WD repeat</keyword>
<sequence>MTESTATFKRPAERSGTEKAPAASSAEDEDDWIGPMPSEAATAPVVKKRKVLDFENVYLDALPSSDAYERSFMHKDPCSFVRVTKTDFIITVSTDGHLKFWKKMERGIEFVKHFRAHLGSITCVSVNVNGSLFATVSSDKSMKVFDVINFDMINMIKLGFQPQCCEWIHSYDEPVATIAVADKDQPRILIYDGRGENAPLLSLDLHQQPVVAMRYNSVYDTVVSVDRSGILEYWHGATGEYQFPEKVVDFEFKTDTDLFEFASSKSTPTGMEFSKDGRLIATIATDRKVRIFRFLTGKLFKVLDESLKQFNASYDIGQKMSMVERERRLAVEREMDKSEAFGFANIIFDDSGNFVLYATLLGIKVVNLKTNRLVRTLGKSEGFRFLNLALFQGKVRTAKAATSIEAQASENPALDSGLSEADPTLFATAFKKNRFYLFTTRSPMDSATEENDRDVFNEKPSKEEAMTAIDTRGEKRISNAAVIHTTMGDIHVTLFAKECPKSVENFCVHARNGYYNGHIFHRIIKSFMIQTGDPKGDGTGGESIWGGEFEDEFHPTLKHDHPYTLSMANAGPNTNGSQFFVTVVPAPWLDNKHTAFGRVSRGMEVVQKISLVKTNPKTDKPFDDISIVNIAIKKVFDEIPWPAVVSDLTFSWAPPLAEIRRLRWIINPVFRPSFLLPSQDWNRTRALDSNHVISDFSSLLFTRVSLLPHSTARWPCVHKLHC</sequence>
<dbReference type="InterPro" id="IPR036322">
    <property type="entry name" value="WD40_repeat_dom_sf"/>
</dbReference>
<reference evidence="11" key="1">
    <citation type="submission" date="2017-01" db="EMBL/GenBank/DDBJ databases">
        <title>Comparative genomics of anhydrobiosis in the tardigrade Hypsibius dujardini.</title>
        <authorList>
            <person name="Yoshida Y."/>
            <person name="Koutsovoulos G."/>
            <person name="Laetsch D."/>
            <person name="Stevens L."/>
            <person name="Kumar S."/>
            <person name="Horikawa D."/>
            <person name="Ishino K."/>
            <person name="Komine S."/>
            <person name="Tomita M."/>
            <person name="Blaxter M."/>
            <person name="Arakawa K."/>
        </authorList>
    </citation>
    <scope>NUCLEOTIDE SEQUENCE [LARGE SCALE GENOMIC DNA]</scope>
    <source>
        <strain evidence="11">Z151</strain>
    </source>
</reference>
<dbReference type="SUPFAM" id="SSF50891">
    <property type="entry name" value="Cyclophilin-like"/>
    <property type="match status" value="1"/>
</dbReference>
<dbReference type="Gene3D" id="2.40.100.10">
    <property type="entry name" value="Cyclophilin-like"/>
    <property type="match status" value="1"/>
</dbReference>
<evidence type="ECO:0000256" key="5">
    <source>
        <dbReference type="ARBA" id="ARBA00023110"/>
    </source>
</evidence>
<keyword evidence="4" id="KW-0677">Repeat</keyword>
<dbReference type="AlphaFoldDB" id="A0A1W0X999"/>
<dbReference type="SUPFAM" id="SSF50978">
    <property type="entry name" value="WD40 repeat-like"/>
    <property type="match status" value="1"/>
</dbReference>
<keyword evidence="11" id="KW-1185">Reference proteome</keyword>
<evidence type="ECO:0000256" key="4">
    <source>
        <dbReference type="ARBA" id="ARBA00022737"/>
    </source>
</evidence>
<dbReference type="SMART" id="SM00320">
    <property type="entry name" value="WD40"/>
    <property type="match status" value="4"/>
</dbReference>
<dbReference type="FunFam" id="2.40.100.10:FF:000003">
    <property type="entry name" value="Peptidylprolyl isomerase domain and WD repeat-containing 1"/>
    <property type="match status" value="1"/>
</dbReference>
<dbReference type="InterPro" id="IPR001680">
    <property type="entry name" value="WD40_rpt"/>
</dbReference>
<dbReference type="GO" id="GO:0003755">
    <property type="term" value="F:peptidyl-prolyl cis-trans isomerase activity"/>
    <property type="evidence" value="ECO:0007669"/>
    <property type="project" value="UniProtKB-KW"/>
</dbReference>
<dbReference type="FunFam" id="2.130.10.10:FF:000471">
    <property type="entry name" value="Peptidylprolyl isomerase domain and WD repeat-containing protein"/>
    <property type="match status" value="1"/>
</dbReference>
<dbReference type="CDD" id="cd01927">
    <property type="entry name" value="cyclophilin_WD40"/>
    <property type="match status" value="1"/>
</dbReference>
<dbReference type="Pfam" id="PF00400">
    <property type="entry name" value="WD40"/>
    <property type="match status" value="1"/>
</dbReference>
<organism evidence="10 11">
    <name type="scientific">Hypsibius exemplaris</name>
    <name type="common">Freshwater tardigrade</name>
    <dbReference type="NCBI Taxonomy" id="2072580"/>
    <lineage>
        <taxon>Eukaryota</taxon>
        <taxon>Metazoa</taxon>
        <taxon>Ecdysozoa</taxon>
        <taxon>Tardigrada</taxon>
        <taxon>Eutardigrada</taxon>
        <taxon>Parachela</taxon>
        <taxon>Hypsibioidea</taxon>
        <taxon>Hypsibiidae</taxon>
        <taxon>Hypsibius</taxon>
    </lineage>
</organism>
<dbReference type="EMBL" id="MTYJ01000009">
    <property type="protein sequence ID" value="OQV23841.1"/>
    <property type="molecule type" value="Genomic_DNA"/>
</dbReference>
<dbReference type="InterPro" id="IPR015943">
    <property type="entry name" value="WD40/YVTN_repeat-like_dom_sf"/>
</dbReference>
<proteinExistence type="predicted"/>
<feature type="repeat" description="WD" evidence="7">
    <location>
        <begin position="114"/>
        <end position="155"/>
    </location>
</feature>
<dbReference type="EC" id="5.2.1.8" evidence="2"/>
<dbReference type="OrthoDB" id="10264753at2759"/>
<dbReference type="PROSITE" id="PS50072">
    <property type="entry name" value="CSA_PPIASE_2"/>
    <property type="match status" value="1"/>
</dbReference>
<keyword evidence="5" id="KW-0697">Rotamase</keyword>
<dbReference type="InterPro" id="IPR002130">
    <property type="entry name" value="Cyclophilin-type_PPIase_dom"/>
</dbReference>
<feature type="domain" description="PPIase cyclophilin-type" evidence="9">
    <location>
        <begin position="477"/>
        <end position="632"/>
    </location>
</feature>
<dbReference type="Gene3D" id="2.130.10.10">
    <property type="entry name" value="YVTN repeat-like/Quinoprotein amine dehydrogenase"/>
    <property type="match status" value="2"/>
</dbReference>
<evidence type="ECO:0000256" key="2">
    <source>
        <dbReference type="ARBA" id="ARBA00013194"/>
    </source>
</evidence>
<dbReference type="Pfam" id="PF00160">
    <property type="entry name" value="Pro_isomerase"/>
    <property type="match status" value="1"/>
</dbReference>
<evidence type="ECO:0000256" key="3">
    <source>
        <dbReference type="ARBA" id="ARBA00022574"/>
    </source>
</evidence>
<evidence type="ECO:0000256" key="1">
    <source>
        <dbReference type="ARBA" id="ARBA00000971"/>
    </source>
</evidence>
<dbReference type="PANTHER" id="PTHR45625">
    <property type="entry name" value="PEPTIDYL-PROLYL CIS-TRANS ISOMERASE-RELATED"/>
    <property type="match status" value="1"/>
</dbReference>